<dbReference type="Proteomes" id="UP000192596">
    <property type="component" value="Unassembled WGS sequence"/>
</dbReference>
<gene>
    <name evidence="1" type="ORF">B0A48_00911</name>
</gene>
<dbReference type="AlphaFoldDB" id="A0A1V8TRQ9"/>
<keyword evidence="2" id="KW-1185">Reference proteome</keyword>
<reference evidence="2" key="1">
    <citation type="submission" date="2017-03" db="EMBL/GenBank/DDBJ databases">
        <title>Genomes of endolithic fungi from Antarctica.</title>
        <authorList>
            <person name="Coleine C."/>
            <person name="Masonjones S."/>
            <person name="Stajich J.E."/>
        </authorList>
    </citation>
    <scope>NUCLEOTIDE SEQUENCE [LARGE SCALE GENOMIC DNA]</scope>
    <source>
        <strain evidence="2">CCFEE 5527</strain>
    </source>
</reference>
<dbReference type="InParanoid" id="A0A1V8TRQ9"/>
<evidence type="ECO:0000313" key="1">
    <source>
        <dbReference type="EMBL" id="OQO14035.1"/>
    </source>
</evidence>
<dbReference type="EMBL" id="NAJO01000002">
    <property type="protein sequence ID" value="OQO14035.1"/>
    <property type="molecule type" value="Genomic_DNA"/>
</dbReference>
<evidence type="ECO:0000313" key="2">
    <source>
        <dbReference type="Proteomes" id="UP000192596"/>
    </source>
</evidence>
<evidence type="ECO:0008006" key="3">
    <source>
        <dbReference type="Google" id="ProtNLM"/>
    </source>
</evidence>
<proteinExistence type="predicted"/>
<comment type="caution">
    <text evidence="1">The sequence shown here is derived from an EMBL/GenBank/DDBJ whole genome shotgun (WGS) entry which is preliminary data.</text>
</comment>
<accession>A0A1V8TRQ9</accession>
<organism evidence="1 2">
    <name type="scientific">Cryoendolithus antarcticus</name>
    <dbReference type="NCBI Taxonomy" id="1507870"/>
    <lineage>
        <taxon>Eukaryota</taxon>
        <taxon>Fungi</taxon>
        <taxon>Dikarya</taxon>
        <taxon>Ascomycota</taxon>
        <taxon>Pezizomycotina</taxon>
        <taxon>Dothideomycetes</taxon>
        <taxon>Dothideomycetidae</taxon>
        <taxon>Cladosporiales</taxon>
        <taxon>Cladosporiaceae</taxon>
        <taxon>Cryoendolithus</taxon>
    </lineage>
</organism>
<dbReference type="OrthoDB" id="5382272at2759"/>
<protein>
    <recommendedName>
        <fullName evidence="3">MD-2-related lipid-recognition domain-containing protein</fullName>
    </recommendedName>
</protein>
<name>A0A1V8TRQ9_9PEZI</name>
<sequence length="185" mass="20672">MRSLGLLQRAELPGGTPLRLCPRSRSTDLYQIKSIEITKQPLYIEDDFLFHIYGSFLGPIGYNATINATVDCGSHCEEFGAKPGDPTSESDKEDFCEMTKIQQPLGGRPAKQCLPEPGFGLITAPGYAWRMIFNGPGWYNVTFDAKTAEDKRIFCVTAEVCLRFEDPSMNDGYGPYPGYNCTWPY</sequence>